<keyword evidence="1" id="KW-1133">Transmembrane helix</keyword>
<gene>
    <name evidence="2" type="ORF">SAMN04487949_1580</name>
</gene>
<reference evidence="3" key="1">
    <citation type="submission" date="2016-10" db="EMBL/GenBank/DDBJ databases">
        <authorList>
            <person name="Varghese N."/>
            <person name="Submissions S."/>
        </authorList>
    </citation>
    <scope>NUCLEOTIDE SEQUENCE [LARGE SCALE GENOMIC DNA]</scope>
    <source>
        <strain evidence="3">CGMCC 1.10119</strain>
    </source>
</reference>
<keyword evidence="1" id="KW-0812">Transmembrane</keyword>
<dbReference type="EMBL" id="FNHL01000002">
    <property type="protein sequence ID" value="SDM41443.1"/>
    <property type="molecule type" value="Genomic_DNA"/>
</dbReference>
<evidence type="ECO:0000256" key="1">
    <source>
        <dbReference type="SAM" id="Phobius"/>
    </source>
</evidence>
<dbReference type="STRING" id="660521.SAMN04487949_1580"/>
<sequence length="57" mass="6249">MKPLHIAAIGAILLVAPIVISLVEMLWLPLGVMLLVVGVVLHLVQKHHQGRMGRLRP</sequence>
<organism evidence="2 3">
    <name type="scientific">Halogranum gelatinilyticum</name>
    <dbReference type="NCBI Taxonomy" id="660521"/>
    <lineage>
        <taxon>Archaea</taxon>
        <taxon>Methanobacteriati</taxon>
        <taxon>Methanobacteriota</taxon>
        <taxon>Stenosarchaea group</taxon>
        <taxon>Halobacteria</taxon>
        <taxon>Halobacteriales</taxon>
        <taxon>Haloferacaceae</taxon>
    </lineage>
</organism>
<accession>A0A1G9T128</accession>
<keyword evidence="3" id="KW-1185">Reference proteome</keyword>
<evidence type="ECO:0000313" key="3">
    <source>
        <dbReference type="Proteomes" id="UP000199451"/>
    </source>
</evidence>
<protein>
    <submittedName>
        <fullName evidence="2">Uncharacterized protein</fullName>
    </submittedName>
</protein>
<dbReference type="RefSeq" id="WP_170830587.1">
    <property type="nucleotide sequence ID" value="NZ_FNHL01000002.1"/>
</dbReference>
<name>A0A1G9T128_9EURY</name>
<proteinExistence type="predicted"/>
<dbReference type="AlphaFoldDB" id="A0A1G9T128"/>
<dbReference type="Proteomes" id="UP000199451">
    <property type="component" value="Unassembled WGS sequence"/>
</dbReference>
<keyword evidence="1" id="KW-0472">Membrane</keyword>
<feature type="transmembrane region" description="Helical" evidence="1">
    <location>
        <begin position="27"/>
        <end position="44"/>
    </location>
</feature>
<evidence type="ECO:0000313" key="2">
    <source>
        <dbReference type="EMBL" id="SDM41443.1"/>
    </source>
</evidence>